<accession>A0A9D5BZ48</accession>
<organism evidence="2 3">
    <name type="scientific">Dioscorea zingiberensis</name>
    <dbReference type="NCBI Taxonomy" id="325984"/>
    <lineage>
        <taxon>Eukaryota</taxon>
        <taxon>Viridiplantae</taxon>
        <taxon>Streptophyta</taxon>
        <taxon>Embryophyta</taxon>
        <taxon>Tracheophyta</taxon>
        <taxon>Spermatophyta</taxon>
        <taxon>Magnoliopsida</taxon>
        <taxon>Liliopsida</taxon>
        <taxon>Dioscoreales</taxon>
        <taxon>Dioscoreaceae</taxon>
        <taxon>Dioscorea</taxon>
    </lineage>
</organism>
<proteinExistence type="predicted"/>
<gene>
    <name evidence="2" type="ORF">J5N97_028224</name>
</gene>
<reference evidence="2" key="2">
    <citation type="journal article" date="2022" name="Hortic Res">
        <title>The genome of Dioscorea zingiberensis sheds light on the biosynthesis, origin and evolution of the medicinally important diosgenin saponins.</title>
        <authorList>
            <person name="Li Y."/>
            <person name="Tan C."/>
            <person name="Li Z."/>
            <person name="Guo J."/>
            <person name="Li S."/>
            <person name="Chen X."/>
            <person name="Wang C."/>
            <person name="Dai X."/>
            <person name="Yang H."/>
            <person name="Song W."/>
            <person name="Hou L."/>
            <person name="Xu J."/>
            <person name="Tong Z."/>
            <person name="Xu A."/>
            <person name="Yuan X."/>
            <person name="Wang W."/>
            <person name="Yang Q."/>
            <person name="Chen L."/>
            <person name="Sun Z."/>
            <person name="Wang K."/>
            <person name="Pan B."/>
            <person name="Chen J."/>
            <person name="Bao Y."/>
            <person name="Liu F."/>
            <person name="Qi X."/>
            <person name="Gang D.R."/>
            <person name="Wen J."/>
            <person name="Li J."/>
        </authorList>
    </citation>
    <scope>NUCLEOTIDE SEQUENCE</scope>
    <source>
        <strain evidence="2">Dzin_1.0</strain>
    </source>
</reference>
<name>A0A9D5BZ48_9LILI</name>
<protein>
    <recommendedName>
        <fullName evidence="1">Myb/SANT-like domain-containing protein</fullName>
    </recommendedName>
</protein>
<dbReference type="InterPro" id="IPR045026">
    <property type="entry name" value="LIMYB"/>
</dbReference>
<dbReference type="PANTHER" id="PTHR47584">
    <property type="match status" value="1"/>
</dbReference>
<dbReference type="InterPro" id="IPR024752">
    <property type="entry name" value="Myb/SANT-like_dom"/>
</dbReference>
<dbReference type="OrthoDB" id="677899at2759"/>
<keyword evidence="3" id="KW-1185">Reference proteome</keyword>
<reference evidence="2" key="1">
    <citation type="submission" date="2021-03" db="EMBL/GenBank/DDBJ databases">
        <authorList>
            <person name="Li Z."/>
            <person name="Yang C."/>
        </authorList>
    </citation>
    <scope>NUCLEOTIDE SEQUENCE</scope>
    <source>
        <strain evidence="2">Dzin_1.0</strain>
        <tissue evidence="2">Leaf</tissue>
    </source>
</reference>
<sequence>MRGRPSSIESMPLCARTTRRSLRAVGVPALACLHRSARPGALHIAVRVPTPNAAGVAIAVSRRRTSWILAISPFREVQGGCVGEDESVQHRARSQWIVAARPLCHLQCPVTYLSRLQRIQPAASSELRSKAAARGSSVAGAAAYDMGPWVPDGPYCRSSSGQRGVAPHNSMDSSLEAFSHNPAHALPPITSTFRALCMSTPVVLGDDTDEDPMGGHRNEHRESINWSKENTKKFIDICYEKVKQNKLQGTTFKKETWEAINRELFLATNEDYGVDRVKGKSGMVET</sequence>
<evidence type="ECO:0000259" key="1">
    <source>
        <dbReference type="Pfam" id="PF12776"/>
    </source>
</evidence>
<dbReference type="Proteomes" id="UP001085076">
    <property type="component" value="Miscellaneous, Linkage group lg09"/>
</dbReference>
<evidence type="ECO:0000313" key="2">
    <source>
        <dbReference type="EMBL" id="KAJ0963102.1"/>
    </source>
</evidence>
<evidence type="ECO:0000313" key="3">
    <source>
        <dbReference type="Proteomes" id="UP001085076"/>
    </source>
</evidence>
<feature type="domain" description="Myb/SANT-like" evidence="1">
    <location>
        <begin position="225"/>
        <end position="280"/>
    </location>
</feature>
<dbReference type="Pfam" id="PF12776">
    <property type="entry name" value="Myb_DNA-bind_3"/>
    <property type="match status" value="1"/>
</dbReference>
<dbReference type="EMBL" id="JAGGNH010000009">
    <property type="protein sequence ID" value="KAJ0963102.1"/>
    <property type="molecule type" value="Genomic_DNA"/>
</dbReference>
<dbReference type="PANTHER" id="PTHR47584:SF14">
    <property type="entry name" value="L10-INTERACTING MYB DOMAIN-CONTAINING PROTEIN-LIKE"/>
    <property type="match status" value="1"/>
</dbReference>
<comment type="caution">
    <text evidence="2">The sequence shown here is derived from an EMBL/GenBank/DDBJ whole genome shotgun (WGS) entry which is preliminary data.</text>
</comment>
<dbReference type="AlphaFoldDB" id="A0A9D5BZ48"/>